<evidence type="ECO:0000256" key="2">
    <source>
        <dbReference type="ARBA" id="ARBA00010727"/>
    </source>
</evidence>
<evidence type="ECO:0000256" key="1">
    <source>
        <dbReference type="ARBA" id="ARBA00004123"/>
    </source>
</evidence>
<dbReference type="Pfam" id="PF02724">
    <property type="entry name" value="CDC45"/>
    <property type="match status" value="1"/>
</dbReference>
<feature type="compositionally biased region" description="Acidic residues" evidence="6">
    <location>
        <begin position="170"/>
        <end position="182"/>
    </location>
</feature>
<evidence type="ECO:0000256" key="5">
    <source>
        <dbReference type="ARBA" id="ARBA00023306"/>
    </source>
</evidence>
<sequence>MGFMPFGFLDKAYESVRNAALGLMPGTATTNTNGSRLPTQPLSSSLTTVLIFVAPDVDSICCLKMLVALLKSDCILYRIVPVSGYTGLGDANDTLIIGNTALKSIIMINAGGMVDLAEFLTLEEGVTVYVLDAHRPLNLQNIFGSSQIMVLDDGDISDMKDLRKAFEELEFDGDNSSDDDSDTTVQATNDPTSQYQGDKTLQQPNDSSDDDGNDNQRNRADDPVDINSSQDKSNHNESDDEGDGRIEIQDSTSVSTTLARDRSRKRKSDTMIAALSLGPSKRVRQHEKRRLRREYQRQIAEYYAGGTYHGMAASGLMYTITSQLGRSNSNHLWYGIIGLTDYYIHNKVSLVKYVELIKSFQEEVNLVSIREGKSGGASMAGGIAGGDASSSLQDVFGIEYDDDDLFGERPLENNATSLAMTSTMGSGRSADDYSINYHEDFRLMLLKHWTMYDSMFHSEYVATKLGMWRSKGRQRLTNLLVKMGFPQKESRQNYVEMSLPFKKRIKPKLQDLAPRFNMPDLLFPSFYRNFGHSVPLSATDVVYALSALVDCGATTLATDAGCSSASGYEARLGVSVSLSADQTRRKYGSGTRVGDTGDIMSGQGQGNAGDMGDQGLIGGGMGTRSNAGSIALRVLADSEYAGDGGDDQPGWMRNFYTAYDALDSVHWLHHGILLAIHIQRILVRTGMMLLDKKSVQTLQKFQMVSLMSLAGDGVSNSGSNGIGAVSDITVFGSSVMVLHRLMGFLMDAFAEHRKSSKRLPFVLVACLDKDASHCLVIGRSETQHVGEAHKNPFGLAFQSAAERIGVELKHDSFEASAVYVEKDDLSSFLENLQMAL</sequence>
<comment type="similarity">
    <text evidence="2">Belongs to the CDC45 family.</text>
</comment>
<feature type="region of interest" description="Disordered" evidence="6">
    <location>
        <begin position="170"/>
        <end position="269"/>
    </location>
</feature>
<gene>
    <name evidence="7" type="ORF">BASA50_000685</name>
</gene>
<feature type="compositionally biased region" description="Basic and acidic residues" evidence="6">
    <location>
        <begin position="232"/>
        <end position="248"/>
    </location>
</feature>
<dbReference type="InterPro" id="IPR003874">
    <property type="entry name" value="CDC45"/>
</dbReference>
<evidence type="ECO:0008006" key="9">
    <source>
        <dbReference type="Google" id="ProtNLM"/>
    </source>
</evidence>
<accession>A0ABQ8ETB3</accession>
<dbReference type="EMBL" id="JAFCIX010000575">
    <property type="protein sequence ID" value="KAH6586220.1"/>
    <property type="molecule type" value="Genomic_DNA"/>
</dbReference>
<reference evidence="7 8" key="1">
    <citation type="submission" date="2021-02" db="EMBL/GenBank/DDBJ databases">
        <title>Variation within the Batrachochytrium salamandrivorans European outbreak.</title>
        <authorList>
            <person name="Kelly M."/>
            <person name="Pasmans F."/>
            <person name="Shea T.P."/>
            <person name="Munoz J.F."/>
            <person name="Carranza S."/>
            <person name="Cuomo C.A."/>
            <person name="Martel A."/>
        </authorList>
    </citation>
    <scope>NUCLEOTIDE SEQUENCE [LARGE SCALE GENOMIC DNA]</scope>
    <source>
        <strain evidence="7 8">AMFP18/2</strain>
    </source>
</reference>
<dbReference type="Proteomes" id="UP001648503">
    <property type="component" value="Unassembled WGS sequence"/>
</dbReference>
<evidence type="ECO:0000256" key="6">
    <source>
        <dbReference type="SAM" id="MobiDB-lite"/>
    </source>
</evidence>
<protein>
    <recommendedName>
        <fullName evidence="9">CDC45-like protein</fullName>
    </recommendedName>
</protein>
<feature type="compositionally biased region" description="Polar residues" evidence="6">
    <location>
        <begin position="249"/>
        <end position="258"/>
    </location>
</feature>
<comment type="subcellular location">
    <subcellularLocation>
        <location evidence="1">Nucleus</location>
    </subcellularLocation>
</comment>
<feature type="compositionally biased region" description="Polar residues" evidence="6">
    <location>
        <begin position="183"/>
        <end position="204"/>
    </location>
</feature>
<evidence type="ECO:0000313" key="7">
    <source>
        <dbReference type="EMBL" id="KAH6586220.1"/>
    </source>
</evidence>
<organism evidence="7 8">
    <name type="scientific">Batrachochytrium salamandrivorans</name>
    <dbReference type="NCBI Taxonomy" id="1357716"/>
    <lineage>
        <taxon>Eukaryota</taxon>
        <taxon>Fungi</taxon>
        <taxon>Fungi incertae sedis</taxon>
        <taxon>Chytridiomycota</taxon>
        <taxon>Chytridiomycota incertae sedis</taxon>
        <taxon>Chytridiomycetes</taxon>
        <taxon>Rhizophydiales</taxon>
        <taxon>Rhizophydiales incertae sedis</taxon>
        <taxon>Batrachochytrium</taxon>
    </lineage>
</organism>
<evidence type="ECO:0000256" key="4">
    <source>
        <dbReference type="ARBA" id="ARBA00023242"/>
    </source>
</evidence>
<evidence type="ECO:0000256" key="3">
    <source>
        <dbReference type="ARBA" id="ARBA00022705"/>
    </source>
</evidence>
<keyword evidence="5" id="KW-0131">Cell cycle</keyword>
<proteinExistence type="inferred from homology"/>
<evidence type="ECO:0000313" key="8">
    <source>
        <dbReference type="Proteomes" id="UP001648503"/>
    </source>
</evidence>
<name>A0ABQ8ETB3_9FUNG</name>
<dbReference type="PANTHER" id="PTHR10507:SF0">
    <property type="entry name" value="CELL DIVISION CONTROL PROTEIN 45 HOMOLOG"/>
    <property type="match status" value="1"/>
</dbReference>
<feature type="region of interest" description="Disordered" evidence="6">
    <location>
        <begin position="586"/>
        <end position="605"/>
    </location>
</feature>
<comment type="caution">
    <text evidence="7">The sequence shown here is derived from an EMBL/GenBank/DDBJ whole genome shotgun (WGS) entry which is preliminary data.</text>
</comment>
<dbReference type="PANTHER" id="PTHR10507">
    <property type="entry name" value="CDC45-RELATED PROTEIN"/>
    <property type="match status" value="1"/>
</dbReference>
<keyword evidence="3" id="KW-0235">DNA replication</keyword>
<keyword evidence="4" id="KW-0539">Nucleus</keyword>
<keyword evidence="8" id="KW-1185">Reference proteome</keyword>